<gene>
    <name evidence="1" type="ORF">ICL16_06415</name>
</gene>
<sequence>MQTRWARIKVCSKVEWLAIASTNDFDAATFNLRDYPSLGGQCNCW</sequence>
<evidence type="ECO:0000313" key="2">
    <source>
        <dbReference type="Proteomes" id="UP000629098"/>
    </source>
</evidence>
<evidence type="ECO:0000313" key="1">
    <source>
        <dbReference type="EMBL" id="MBD2771739.1"/>
    </source>
</evidence>
<keyword evidence="2" id="KW-1185">Reference proteome</keyword>
<proteinExistence type="predicted"/>
<organism evidence="1 2">
    <name type="scientific">Iningainema tapete BLCC-T55</name>
    <dbReference type="NCBI Taxonomy" id="2748662"/>
    <lineage>
        <taxon>Bacteria</taxon>
        <taxon>Bacillati</taxon>
        <taxon>Cyanobacteriota</taxon>
        <taxon>Cyanophyceae</taxon>
        <taxon>Nostocales</taxon>
        <taxon>Scytonemataceae</taxon>
        <taxon>Iningainema tapete</taxon>
    </lineage>
</organism>
<comment type="caution">
    <text evidence="1">The sequence shown here is derived from an EMBL/GenBank/DDBJ whole genome shotgun (WGS) entry which is preliminary data.</text>
</comment>
<reference evidence="1" key="1">
    <citation type="submission" date="2020-09" db="EMBL/GenBank/DDBJ databases">
        <title>Iningainema tapete sp. nov. (Scytonemataceae, Cyanobacteria) from greenhouses in central Florida (USA) produces two types of nodularin with biosynthetic potential for microcystin-LR and anabaenopeptins.</title>
        <authorList>
            <person name="Berthold D.E."/>
            <person name="Lefler F.W."/>
            <person name="Huang I.-S."/>
            <person name="Abdulla H."/>
            <person name="Zimba P.V."/>
            <person name="Laughinghouse H.D. IV."/>
        </authorList>
    </citation>
    <scope>NUCLEOTIDE SEQUENCE</scope>
    <source>
        <strain evidence="1">BLCCT55</strain>
    </source>
</reference>
<protein>
    <submittedName>
        <fullName evidence="1">Uncharacterized protein</fullName>
    </submittedName>
</protein>
<dbReference type="AlphaFoldDB" id="A0A8J6XH73"/>
<dbReference type="Proteomes" id="UP000629098">
    <property type="component" value="Unassembled WGS sequence"/>
</dbReference>
<dbReference type="EMBL" id="JACXAE010000027">
    <property type="protein sequence ID" value="MBD2771739.1"/>
    <property type="molecule type" value="Genomic_DNA"/>
</dbReference>
<dbReference type="RefSeq" id="WP_190826027.1">
    <property type="nucleotide sequence ID" value="NZ_JACXAE010000027.1"/>
</dbReference>
<accession>A0A8J6XH73</accession>
<name>A0A8J6XH73_9CYAN</name>